<evidence type="ECO:0000256" key="5">
    <source>
        <dbReference type="ARBA" id="ARBA00038359"/>
    </source>
</evidence>
<feature type="transmembrane region" description="Helical" evidence="6">
    <location>
        <begin position="191"/>
        <end position="215"/>
    </location>
</feature>
<dbReference type="eggNOG" id="ENOG502SHQF">
    <property type="taxonomic scope" value="Eukaryota"/>
</dbReference>
<feature type="domain" description="Rhodopsin" evidence="7">
    <location>
        <begin position="212"/>
        <end position="396"/>
    </location>
</feature>
<evidence type="ECO:0000256" key="4">
    <source>
        <dbReference type="ARBA" id="ARBA00023136"/>
    </source>
</evidence>
<proteinExistence type="inferred from homology"/>
<keyword evidence="3 6" id="KW-1133">Transmembrane helix</keyword>
<keyword evidence="9" id="KW-1185">Reference proteome</keyword>
<keyword evidence="4 6" id="KW-0472">Membrane</keyword>
<evidence type="ECO:0000313" key="8">
    <source>
        <dbReference type="EMBL" id="EFE29865.1"/>
    </source>
</evidence>
<accession>D4B417</accession>
<comment type="similarity">
    <text evidence="5">Belongs to the SAT4 family.</text>
</comment>
<dbReference type="InterPro" id="IPR052337">
    <property type="entry name" value="SAT4-like"/>
</dbReference>
<evidence type="ECO:0000259" key="7">
    <source>
        <dbReference type="Pfam" id="PF20684"/>
    </source>
</evidence>
<feature type="transmembrane region" description="Helical" evidence="6">
    <location>
        <begin position="96"/>
        <end position="113"/>
    </location>
</feature>
<feature type="transmembrane region" description="Helical" evidence="6">
    <location>
        <begin position="385"/>
        <end position="404"/>
    </location>
</feature>
<dbReference type="AlphaFoldDB" id="D4B417"/>
<evidence type="ECO:0000256" key="1">
    <source>
        <dbReference type="ARBA" id="ARBA00004141"/>
    </source>
</evidence>
<feature type="transmembrane region" description="Helical" evidence="6">
    <location>
        <begin position="227"/>
        <end position="252"/>
    </location>
</feature>
<feature type="transmembrane region" description="Helical" evidence="6">
    <location>
        <begin position="350"/>
        <end position="373"/>
    </location>
</feature>
<dbReference type="RefSeq" id="XP_003010505.1">
    <property type="nucleotide sequence ID" value="XM_003010459.1"/>
</dbReference>
<evidence type="ECO:0000256" key="6">
    <source>
        <dbReference type="SAM" id="Phobius"/>
    </source>
</evidence>
<evidence type="ECO:0000256" key="3">
    <source>
        <dbReference type="ARBA" id="ARBA00022989"/>
    </source>
</evidence>
<feature type="transmembrane region" description="Helical" evidence="6">
    <location>
        <begin position="147"/>
        <end position="171"/>
    </location>
</feature>
<dbReference type="GO" id="GO:0016020">
    <property type="term" value="C:membrane"/>
    <property type="evidence" value="ECO:0007669"/>
    <property type="project" value="UniProtKB-SubCell"/>
</dbReference>
<dbReference type="InterPro" id="IPR049326">
    <property type="entry name" value="Rhodopsin_dom_fungi"/>
</dbReference>
<protein>
    <submittedName>
        <fullName evidence="8">Integral membrane protein, putative</fullName>
    </submittedName>
</protein>
<comment type="caution">
    <text evidence="8">The sequence shown here is derived from an EMBL/GenBank/DDBJ whole genome shotgun (WGS) entry which is preliminary data.</text>
</comment>
<feature type="transmembrane region" description="Helical" evidence="6">
    <location>
        <begin position="272"/>
        <end position="294"/>
    </location>
</feature>
<dbReference type="Pfam" id="PF20684">
    <property type="entry name" value="Fung_rhodopsin"/>
    <property type="match status" value="1"/>
</dbReference>
<comment type="subcellular location">
    <subcellularLocation>
        <location evidence="1">Membrane</location>
        <topology evidence="1">Multi-pass membrane protein</topology>
    </subcellularLocation>
</comment>
<feature type="transmembrane region" description="Helical" evidence="6">
    <location>
        <begin position="119"/>
        <end position="140"/>
    </location>
</feature>
<feature type="transmembrane region" description="Helical" evidence="6">
    <location>
        <begin position="306"/>
        <end position="330"/>
    </location>
</feature>
<dbReference type="GeneID" id="9525857"/>
<keyword evidence="2 6" id="KW-0812">Transmembrane</keyword>
<organism evidence="8 9">
    <name type="scientific">Arthroderma benhamiae (strain ATCC MYA-4681 / CBS 112371)</name>
    <name type="common">Trichophyton mentagrophytes</name>
    <dbReference type="NCBI Taxonomy" id="663331"/>
    <lineage>
        <taxon>Eukaryota</taxon>
        <taxon>Fungi</taxon>
        <taxon>Dikarya</taxon>
        <taxon>Ascomycota</taxon>
        <taxon>Pezizomycotina</taxon>
        <taxon>Eurotiomycetes</taxon>
        <taxon>Eurotiomycetidae</taxon>
        <taxon>Onygenales</taxon>
        <taxon>Arthrodermataceae</taxon>
        <taxon>Trichophyton</taxon>
    </lineage>
</organism>
<reference evidence="9" key="1">
    <citation type="journal article" date="2011" name="Genome Biol.">
        <title>Comparative and functional genomics provide insights into the pathogenicity of dermatophytic fungi.</title>
        <authorList>
            <person name="Burmester A."/>
            <person name="Shelest E."/>
            <person name="Gloeckner G."/>
            <person name="Heddergott C."/>
            <person name="Schindler S."/>
            <person name="Staib P."/>
            <person name="Heidel A."/>
            <person name="Felder M."/>
            <person name="Petzold A."/>
            <person name="Szafranski K."/>
            <person name="Feuermann M."/>
            <person name="Pedruzzi I."/>
            <person name="Priebe S."/>
            <person name="Groth M."/>
            <person name="Winkler R."/>
            <person name="Li W."/>
            <person name="Kniemeyer O."/>
            <person name="Schroeckh V."/>
            <person name="Hertweck C."/>
            <person name="Hube B."/>
            <person name="White T.C."/>
            <person name="Platzer M."/>
            <person name="Guthke R."/>
            <person name="Heitman J."/>
            <person name="Woestemeyer J."/>
            <person name="Zipfel P.F."/>
            <person name="Monod M."/>
            <person name="Brakhage A.A."/>
        </authorList>
    </citation>
    <scope>NUCLEOTIDE SEQUENCE [LARGE SCALE GENOMIC DNA]</scope>
    <source>
        <strain evidence="9">ATCC MYA-4681 / CBS 112371</strain>
    </source>
</reference>
<evidence type="ECO:0000256" key="2">
    <source>
        <dbReference type="ARBA" id="ARBA00022692"/>
    </source>
</evidence>
<sequence>MRACFKRAPYLSLISHGRRSHSNISSLFKLGPNACFRYRSAHESSPSCLYFPCWQQEDLYFTASDAFKYIERNSFLVTVNHLLANEEDSQRPDKYVIVRIQTFIKVIIYYPSFLSPLSLIILCFFFSISWLYFFSLSTFLPLSLKQIYFALCVLFFASLFSFSFCFCFVFIPIKRGLLPGLLRSFGLGGPASSMVIIDIAMTSVAVALVINRVIVRLVTSKKLASDDFVIIGSLIICVAMNVINVVAVNHGYGRPSFDVPEDDLKIALELYFALQMLYRVTINMTKLSILLLYRKIFDTERFRFKLICDVLFVYIMLYTVATFIVTIFQCDPIPKAWARDLPGTCVNLTAFWYANAALHTLTDVIILLLPMPVIKGLKLPRRQKLALNLVFALGILYEFLYLTLCENQG</sequence>
<dbReference type="PANTHER" id="PTHR33048">
    <property type="entry name" value="PTH11-LIKE INTEGRAL MEMBRANE PROTEIN (AFU_ORTHOLOGUE AFUA_5G11245)"/>
    <property type="match status" value="1"/>
</dbReference>
<dbReference type="EMBL" id="ABSU01000034">
    <property type="protein sequence ID" value="EFE29865.1"/>
    <property type="molecule type" value="Genomic_DNA"/>
</dbReference>
<dbReference type="KEGG" id="abe:ARB_03206"/>
<gene>
    <name evidence="8" type="ORF">ARB_03206</name>
</gene>
<evidence type="ECO:0000313" key="9">
    <source>
        <dbReference type="Proteomes" id="UP000008866"/>
    </source>
</evidence>
<dbReference type="PANTHER" id="PTHR33048:SF55">
    <property type="entry name" value="INTEGRAL MEMBRANE PROTEIN"/>
    <property type="match status" value="1"/>
</dbReference>
<name>D4B417_ARTBC</name>
<dbReference type="Proteomes" id="UP000008866">
    <property type="component" value="Unassembled WGS sequence"/>
</dbReference>
<dbReference type="HOGENOM" id="CLU_672633_0_0_1"/>